<comment type="caution">
    <text evidence="1">The sequence shown here is derived from an EMBL/GenBank/DDBJ whole genome shotgun (WGS) entry which is preliminary data.</text>
</comment>
<dbReference type="AlphaFoldDB" id="C5R893"/>
<reference evidence="1 2" key="1">
    <citation type="submission" date="2009-04" db="EMBL/GenBank/DDBJ databases">
        <authorList>
            <person name="Qin X."/>
            <person name="Bachman B."/>
            <person name="Battles P."/>
            <person name="Bell A."/>
            <person name="Bess C."/>
            <person name="Bickham C."/>
            <person name="Chaboub L."/>
            <person name="Chen D."/>
            <person name="Coyle M."/>
            <person name="Deiros D.R."/>
            <person name="Dinh H."/>
            <person name="Forbes L."/>
            <person name="Fowler G."/>
            <person name="Francisco L."/>
            <person name="Fu Q."/>
            <person name="Gubbala S."/>
            <person name="Hale W."/>
            <person name="Han Y."/>
            <person name="Hemphill L."/>
            <person name="Highlander S.K."/>
            <person name="Hirani K."/>
            <person name="Hogues M."/>
            <person name="Jackson L."/>
            <person name="Jakkamsetti A."/>
            <person name="Javaid M."/>
            <person name="Jiang H."/>
            <person name="Korchina V."/>
            <person name="Kovar C."/>
            <person name="Lara F."/>
            <person name="Lee S."/>
            <person name="Mata R."/>
            <person name="Mathew T."/>
            <person name="Moen C."/>
            <person name="Morales K."/>
            <person name="Munidasa M."/>
            <person name="Nazareth L."/>
            <person name="Ngo R."/>
            <person name="Nguyen L."/>
            <person name="Okwuonu G."/>
            <person name="Ongeri F."/>
            <person name="Patil S."/>
            <person name="Petrosino J."/>
            <person name="Pham C."/>
            <person name="Pham P."/>
            <person name="Pu L.-L."/>
            <person name="Puazo M."/>
            <person name="Raj R."/>
            <person name="Reid J."/>
            <person name="Rouhana J."/>
            <person name="Saada N."/>
            <person name="Shang Y."/>
            <person name="Simmons D."/>
            <person name="Thornton R."/>
            <person name="Warren J."/>
            <person name="Weissenberger G."/>
            <person name="Zhang J."/>
            <person name="Zhang L."/>
            <person name="Zhou C."/>
            <person name="Zhu D."/>
            <person name="Muzny D."/>
            <person name="Worley K."/>
            <person name="Gibbs R."/>
        </authorList>
    </citation>
    <scope>NUCLEOTIDE SEQUENCE [LARGE SCALE GENOMIC DNA]</scope>
    <source>
        <strain evidence="1 2">ATCC 33313</strain>
    </source>
</reference>
<dbReference type="EMBL" id="ACKU01000004">
    <property type="protein sequence ID" value="EER75677.1"/>
    <property type="molecule type" value="Genomic_DNA"/>
</dbReference>
<name>C5R893_WEIPA</name>
<dbReference type="STRING" id="585506.HMPREF0877_0188"/>
<dbReference type="RefSeq" id="WP_002829121.1">
    <property type="nucleotide sequence ID" value="NZ_GG697136.1"/>
</dbReference>
<proteinExistence type="predicted"/>
<dbReference type="HOGENOM" id="CLU_2182897_0_0_9"/>
<keyword evidence="2" id="KW-1185">Reference proteome</keyword>
<evidence type="ECO:0000313" key="2">
    <source>
        <dbReference type="Proteomes" id="UP000004528"/>
    </source>
</evidence>
<dbReference type="Proteomes" id="UP000004528">
    <property type="component" value="Unassembled WGS sequence"/>
</dbReference>
<sequence>MNTENQYTPARQRAQKKYYDENKSVREHANNLAGAKYFVKWLASESDMIDLQHYFTDPNYKAPHEHGNTRQFTKQRSKARKYVRFEDADWLMLYELYMEYKDHRDEWAE</sequence>
<evidence type="ECO:0000313" key="1">
    <source>
        <dbReference type="EMBL" id="EER75677.1"/>
    </source>
</evidence>
<accession>C5R893</accession>
<organism evidence="1 2">
    <name type="scientific">Weissella paramesenteroides ATCC 33313</name>
    <dbReference type="NCBI Taxonomy" id="585506"/>
    <lineage>
        <taxon>Bacteria</taxon>
        <taxon>Bacillati</taxon>
        <taxon>Bacillota</taxon>
        <taxon>Bacilli</taxon>
        <taxon>Lactobacillales</taxon>
        <taxon>Lactobacillaceae</taxon>
        <taxon>Weissella</taxon>
    </lineage>
</organism>
<gene>
    <name evidence="1" type="ORF">HMPREF0877_0188</name>
</gene>
<protein>
    <submittedName>
        <fullName evidence="1">Uncharacterized protein</fullName>
    </submittedName>
</protein>